<organism evidence="3 4">
    <name type="scientific">Polyangium jinanense</name>
    <dbReference type="NCBI Taxonomy" id="2829994"/>
    <lineage>
        <taxon>Bacteria</taxon>
        <taxon>Pseudomonadati</taxon>
        <taxon>Myxococcota</taxon>
        <taxon>Polyangia</taxon>
        <taxon>Polyangiales</taxon>
        <taxon>Polyangiaceae</taxon>
        <taxon>Polyangium</taxon>
    </lineage>
</organism>
<feature type="compositionally biased region" description="Basic and acidic residues" evidence="1">
    <location>
        <begin position="147"/>
        <end position="161"/>
    </location>
</feature>
<dbReference type="InterPro" id="IPR002035">
    <property type="entry name" value="VWF_A"/>
</dbReference>
<name>A0A9X3WXR4_9BACT</name>
<proteinExistence type="predicted"/>
<evidence type="ECO:0000313" key="3">
    <source>
        <dbReference type="EMBL" id="MDC3980262.1"/>
    </source>
</evidence>
<dbReference type="SUPFAM" id="SSF53300">
    <property type="entry name" value="vWA-like"/>
    <property type="match status" value="1"/>
</dbReference>
<evidence type="ECO:0000256" key="1">
    <source>
        <dbReference type="SAM" id="MobiDB-lite"/>
    </source>
</evidence>
<keyword evidence="4" id="KW-1185">Reference proteome</keyword>
<feature type="region of interest" description="Disordered" evidence="1">
    <location>
        <begin position="304"/>
        <end position="329"/>
    </location>
</feature>
<evidence type="ECO:0000313" key="4">
    <source>
        <dbReference type="Proteomes" id="UP001151081"/>
    </source>
</evidence>
<accession>A0A9X3WXR4</accession>
<protein>
    <recommendedName>
        <fullName evidence="2">VWFA domain-containing protein</fullName>
    </recommendedName>
</protein>
<comment type="caution">
    <text evidence="3">The sequence shown here is derived from an EMBL/GenBank/DDBJ whole genome shotgun (WGS) entry which is preliminary data.</text>
</comment>
<reference evidence="3 4" key="1">
    <citation type="submission" date="2021-04" db="EMBL/GenBank/DDBJ databases">
        <title>Genome analysis of Polyangium sp.</title>
        <authorList>
            <person name="Li Y."/>
            <person name="Wang J."/>
        </authorList>
    </citation>
    <scope>NUCLEOTIDE SEQUENCE [LARGE SCALE GENOMIC DNA]</scope>
    <source>
        <strain evidence="3 4">SDU14</strain>
    </source>
</reference>
<gene>
    <name evidence="3" type="ORF">KEG57_07140</name>
</gene>
<dbReference type="EMBL" id="JAGTJJ010000002">
    <property type="protein sequence ID" value="MDC3980262.1"/>
    <property type="molecule type" value="Genomic_DNA"/>
</dbReference>
<feature type="domain" description="VWFA" evidence="2">
    <location>
        <begin position="476"/>
        <end position="664"/>
    </location>
</feature>
<dbReference type="Proteomes" id="UP001151081">
    <property type="component" value="Unassembled WGS sequence"/>
</dbReference>
<dbReference type="CDD" id="cd00198">
    <property type="entry name" value="vWFA"/>
    <property type="match status" value="1"/>
</dbReference>
<feature type="region of interest" description="Disordered" evidence="1">
    <location>
        <begin position="138"/>
        <end position="180"/>
    </location>
</feature>
<dbReference type="AlphaFoldDB" id="A0A9X3WXR4"/>
<dbReference type="Gene3D" id="3.40.50.410">
    <property type="entry name" value="von Willebrand factor, type A domain"/>
    <property type="match status" value="1"/>
</dbReference>
<evidence type="ECO:0000259" key="2">
    <source>
        <dbReference type="PROSITE" id="PS50234"/>
    </source>
</evidence>
<dbReference type="RefSeq" id="WP_272458320.1">
    <property type="nucleotide sequence ID" value="NZ_JAGTJJ010000002.1"/>
</dbReference>
<dbReference type="PROSITE" id="PS50234">
    <property type="entry name" value="VWFA"/>
    <property type="match status" value="1"/>
</dbReference>
<dbReference type="InterPro" id="IPR036465">
    <property type="entry name" value="vWFA_dom_sf"/>
</dbReference>
<sequence length="862" mass="93417">MRDEELSSLGERIEQLTARPHDVRAPLVRIARPLLRALGYRPALRTARVTALLDALRAPGGKPVPEALLTGAVRELEDNVIALERTLVVHGRVPLAHAAWVRRLYEVTVRAARAARDQKNEAARRVAAAIDPVRIAPPLAITPGETSGKDKPQKKAGKDEPAADVPETSEATETFLDKPLSPEEERLVEVELLAIDHLLDAARGETEFLSRKRRLLESARKLLLDASAALPLGKEGVEVRRRHLAMEIARIDRLEAAGLSPHRGLLHQAKDALARGERQRLHAALVALDGVSLAAGDEGLSAATSRARQKLGEGEGEDPEADQLRSLRRSSEEMFGGAAMAAIAEGYVKARKAQTKPSKGESDEDKKYRLLALQWLAPENEAETHAALCAIDGTVDVGVPLAPVRVAEVETRVRIVRHPTPDLLLMPARDVLDIPHAVIEDPRTVLLALAEGRLLARRYVEQEVKKRTRTRLVGEARIYVLDGSSSMLEDGKKGARARVRDAILLAELGMLVKRFAEGDRSTRLTLHYRYFTKKIGPISRISKGKEAIAAMADVVGTVRKGGTDIENALLSSFEQIRAAKDEDPDLARAQIVLVTDGDAVVREDVIQAAREKVGDVPIAVSVVALGEENEALRALVARQRARGERAFYHFLDDDALVEICEGKLFTGPKIHVEGPPDEENLSVEARAARLRAELGGLVDELGALAEKRSIAAIEAMAAEADANAEASRAEAALGVPADTAAKGEGSKALREAIEKDRRALEARFLRWFPAPAAEDGKNPHAGRSSDCEAVIVVLSTIAEVVADFGGSDLSRRAEAIDLLERLLPDAMLTPARWFAVMRDEAGAARDAMRTVHAAVTGPRSVI</sequence>